<feature type="domain" description="Ciliary microtubule inner protein 2A-C-like" evidence="6">
    <location>
        <begin position="97"/>
        <end position="125"/>
    </location>
</feature>
<dbReference type="STRING" id="7070.A0A139WLN5"/>
<dbReference type="GO" id="GO:0005930">
    <property type="term" value="C:axoneme"/>
    <property type="evidence" value="ECO:0007669"/>
    <property type="project" value="UniProtKB-SubCell"/>
</dbReference>
<gene>
    <name evidence="7" type="primary">AUGUSTUS-3.0.2_34575</name>
    <name evidence="7" type="ORF">TcasGA2_TC034575</name>
</gene>
<dbReference type="GO" id="GO:0015630">
    <property type="term" value="C:microtubule cytoskeleton"/>
    <property type="evidence" value="ECO:0007669"/>
    <property type="project" value="UniProtKB-ARBA"/>
</dbReference>
<keyword evidence="4" id="KW-0966">Cell projection</keyword>
<comment type="subcellular location">
    <subcellularLocation>
        <location evidence="1">Cytoplasm</location>
        <location evidence="1">Cytoskeleton</location>
        <location evidence="1">Cilium axoneme</location>
    </subcellularLocation>
</comment>
<dbReference type="Proteomes" id="UP000007266">
    <property type="component" value="Linkage group 3"/>
</dbReference>
<keyword evidence="3" id="KW-0206">Cytoskeleton</keyword>
<dbReference type="InParanoid" id="A0A139WLN5"/>
<protein>
    <submittedName>
        <fullName evidence="7">Protein FAM166B-like protein</fullName>
    </submittedName>
</protein>
<dbReference type="PANTHER" id="PTHR22146">
    <property type="entry name" value="CAT EYE SYNDROME CRITICAL REGION PROTEIN 6"/>
    <property type="match status" value="1"/>
</dbReference>
<dbReference type="AlphaFoldDB" id="A0A139WLN5"/>
<dbReference type="PANTHER" id="PTHR22146:SF17">
    <property type="entry name" value="PROTEIN FAM166B-LIKE PROTEIN"/>
    <property type="match status" value="1"/>
</dbReference>
<evidence type="ECO:0000256" key="2">
    <source>
        <dbReference type="ARBA" id="ARBA00022490"/>
    </source>
</evidence>
<evidence type="ECO:0000313" key="7">
    <source>
        <dbReference type="EMBL" id="KYB28816.1"/>
    </source>
</evidence>
<reference evidence="7 8" key="2">
    <citation type="journal article" date="2010" name="Nucleic Acids Res.">
        <title>BeetleBase in 2010: revisions to provide comprehensive genomic information for Tribolium castaneum.</title>
        <authorList>
            <person name="Kim H.S."/>
            <person name="Murphy T."/>
            <person name="Xia J."/>
            <person name="Caragea D."/>
            <person name="Park Y."/>
            <person name="Beeman R.W."/>
            <person name="Lorenzen M.D."/>
            <person name="Butcher S."/>
            <person name="Manak J.R."/>
            <person name="Brown S.J."/>
        </authorList>
    </citation>
    <scope>GENOME REANNOTATION</scope>
    <source>
        <strain evidence="7 8">Georgia GA2</strain>
    </source>
</reference>
<evidence type="ECO:0000256" key="5">
    <source>
        <dbReference type="ARBA" id="ARBA00035661"/>
    </source>
</evidence>
<dbReference type="EMBL" id="KQ971319">
    <property type="protein sequence ID" value="KYB28816.1"/>
    <property type="molecule type" value="Genomic_DNA"/>
</dbReference>
<accession>A0A139WLN5</accession>
<dbReference type="Pfam" id="PF10629">
    <property type="entry name" value="CMI2B-like"/>
    <property type="match status" value="2"/>
</dbReference>
<evidence type="ECO:0000313" key="8">
    <source>
        <dbReference type="Proteomes" id="UP000007266"/>
    </source>
</evidence>
<dbReference type="OrthoDB" id="8181742at2759"/>
<comment type="similarity">
    <text evidence="5">Belongs to the CIMIP2 family.</text>
</comment>
<proteinExistence type="inferred from homology"/>
<keyword evidence="8" id="KW-1185">Reference proteome</keyword>
<dbReference type="InterPro" id="IPR018902">
    <property type="entry name" value="CMI2A-C-like_dom"/>
</dbReference>
<keyword evidence="2" id="KW-0963">Cytoplasm</keyword>
<evidence type="ECO:0000256" key="4">
    <source>
        <dbReference type="ARBA" id="ARBA00023273"/>
    </source>
</evidence>
<dbReference type="OMA" id="YRGYIPQ"/>
<organism evidence="7 8">
    <name type="scientific">Tribolium castaneum</name>
    <name type="common">Red flour beetle</name>
    <dbReference type="NCBI Taxonomy" id="7070"/>
    <lineage>
        <taxon>Eukaryota</taxon>
        <taxon>Metazoa</taxon>
        <taxon>Ecdysozoa</taxon>
        <taxon>Arthropoda</taxon>
        <taxon>Hexapoda</taxon>
        <taxon>Insecta</taxon>
        <taxon>Pterygota</taxon>
        <taxon>Neoptera</taxon>
        <taxon>Endopterygota</taxon>
        <taxon>Coleoptera</taxon>
        <taxon>Polyphaga</taxon>
        <taxon>Cucujiformia</taxon>
        <taxon>Tenebrionidae</taxon>
        <taxon>Tenebrionidae incertae sedis</taxon>
        <taxon>Tribolium</taxon>
    </lineage>
</organism>
<evidence type="ECO:0000256" key="1">
    <source>
        <dbReference type="ARBA" id="ARBA00004430"/>
    </source>
</evidence>
<reference evidence="7 8" key="1">
    <citation type="journal article" date="2008" name="Nature">
        <title>The genome of the model beetle and pest Tribolium castaneum.</title>
        <authorList>
            <consortium name="Tribolium Genome Sequencing Consortium"/>
            <person name="Richards S."/>
            <person name="Gibbs R.A."/>
            <person name="Weinstock G.M."/>
            <person name="Brown S.J."/>
            <person name="Denell R."/>
            <person name="Beeman R.W."/>
            <person name="Gibbs R."/>
            <person name="Beeman R.W."/>
            <person name="Brown S.J."/>
            <person name="Bucher G."/>
            <person name="Friedrich M."/>
            <person name="Grimmelikhuijzen C.J."/>
            <person name="Klingler M."/>
            <person name="Lorenzen M."/>
            <person name="Richards S."/>
            <person name="Roth S."/>
            <person name="Schroder R."/>
            <person name="Tautz D."/>
            <person name="Zdobnov E.M."/>
            <person name="Muzny D."/>
            <person name="Gibbs R.A."/>
            <person name="Weinstock G.M."/>
            <person name="Attaway T."/>
            <person name="Bell S."/>
            <person name="Buhay C.J."/>
            <person name="Chandrabose M.N."/>
            <person name="Chavez D."/>
            <person name="Clerk-Blankenburg K.P."/>
            <person name="Cree A."/>
            <person name="Dao M."/>
            <person name="Davis C."/>
            <person name="Chacko J."/>
            <person name="Dinh H."/>
            <person name="Dugan-Rocha S."/>
            <person name="Fowler G."/>
            <person name="Garner T.T."/>
            <person name="Garnes J."/>
            <person name="Gnirke A."/>
            <person name="Hawes A."/>
            <person name="Hernandez J."/>
            <person name="Hines S."/>
            <person name="Holder M."/>
            <person name="Hume J."/>
            <person name="Jhangiani S.N."/>
            <person name="Joshi V."/>
            <person name="Khan Z.M."/>
            <person name="Jackson L."/>
            <person name="Kovar C."/>
            <person name="Kowis A."/>
            <person name="Lee S."/>
            <person name="Lewis L.R."/>
            <person name="Margolis J."/>
            <person name="Morgan M."/>
            <person name="Nazareth L.V."/>
            <person name="Nguyen N."/>
            <person name="Okwuonu G."/>
            <person name="Parker D."/>
            <person name="Richards S."/>
            <person name="Ruiz S.J."/>
            <person name="Santibanez J."/>
            <person name="Savard J."/>
            <person name="Scherer S.E."/>
            <person name="Schneider B."/>
            <person name="Sodergren E."/>
            <person name="Tautz D."/>
            <person name="Vattahil S."/>
            <person name="Villasana D."/>
            <person name="White C.S."/>
            <person name="Wright R."/>
            <person name="Park Y."/>
            <person name="Beeman R.W."/>
            <person name="Lord J."/>
            <person name="Oppert B."/>
            <person name="Lorenzen M."/>
            <person name="Brown S."/>
            <person name="Wang L."/>
            <person name="Savard J."/>
            <person name="Tautz D."/>
            <person name="Richards S."/>
            <person name="Weinstock G."/>
            <person name="Gibbs R.A."/>
            <person name="Liu Y."/>
            <person name="Worley K."/>
            <person name="Weinstock G."/>
            <person name="Elsik C.G."/>
            <person name="Reese J.T."/>
            <person name="Elhaik E."/>
            <person name="Landan G."/>
            <person name="Graur D."/>
            <person name="Arensburger P."/>
            <person name="Atkinson P."/>
            <person name="Beeman R.W."/>
            <person name="Beidler J."/>
            <person name="Brown S.J."/>
            <person name="Demuth J.P."/>
            <person name="Drury D.W."/>
            <person name="Du Y.Z."/>
            <person name="Fujiwara H."/>
            <person name="Lorenzen M."/>
            <person name="Maselli V."/>
            <person name="Osanai M."/>
            <person name="Park Y."/>
            <person name="Robertson H.M."/>
            <person name="Tu Z."/>
            <person name="Wang J.J."/>
            <person name="Wang S."/>
            <person name="Richards S."/>
            <person name="Song H."/>
            <person name="Zhang L."/>
            <person name="Sodergren E."/>
            <person name="Werner D."/>
            <person name="Stanke M."/>
            <person name="Morgenstern B."/>
            <person name="Solovyev V."/>
            <person name="Kosarev P."/>
            <person name="Brown G."/>
            <person name="Chen H.C."/>
            <person name="Ermolaeva O."/>
            <person name="Hlavina W."/>
            <person name="Kapustin Y."/>
            <person name="Kiryutin B."/>
            <person name="Kitts P."/>
            <person name="Maglott D."/>
            <person name="Pruitt K."/>
            <person name="Sapojnikov V."/>
            <person name="Souvorov A."/>
            <person name="Mackey A.J."/>
            <person name="Waterhouse R.M."/>
            <person name="Wyder S."/>
            <person name="Zdobnov E.M."/>
            <person name="Zdobnov E.M."/>
            <person name="Wyder S."/>
            <person name="Kriventseva E.V."/>
            <person name="Kadowaki T."/>
            <person name="Bork P."/>
            <person name="Aranda M."/>
            <person name="Bao R."/>
            <person name="Beermann A."/>
            <person name="Berns N."/>
            <person name="Bolognesi R."/>
            <person name="Bonneton F."/>
            <person name="Bopp D."/>
            <person name="Brown S.J."/>
            <person name="Bucher G."/>
            <person name="Butts T."/>
            <person name="Chaumot A."/>
            <person name="Denell R.E."/>
            <person name="Ferrier D.E."/>
            <person name="Friedrich M."/>
            <person name="Gordon C.M."/>
            <person name="Jindra M."/>
            <person name="Klingler M."/>
            <person name="Lan Q."/>
            <person name="Lattorff H.M."/>
            <person name="Laudet V."/>
            <person name="von Levetsow C."/>
            <person name="Liu Z."/>
            <person name="Lutz R."/>
            <person name="Lynch J.A."/>
            <person name="da Fonseca R.N."/>
            <person name="Posnien N."/>
            <person name="Reuter R."/>
            <person name="Roth S."/>
            <person name="Savard J."/>
            <person name="Schinko J.B."/>
            <person name="Schmitt C."/>
            <person name="Schoppmeier M."/>
            <person name="Schroder R."/>
            <person name="Shippy T.D."/>
            <person name="Simonnet F."/>
            <person name="Marques-Souza H."/>
            <person name="Tautz D."/>
            <person name="Tomoyasu Y."/>
            <person name="Trauner J."/>
            <person name="Van der Zee M."/>
            <person name="Vervoort M."/>
            <person name="Wittkopp N."/>
            <person name="Wimmer E.A."/>
            <person name="Yang X."/>
            <person name="Jones A.K."/>
            <person name="Sattelle D.B."/>
            <person name="Ebert P.R."/>
            <person name="Nelson D."/>
            <person name="Scott J.G."/>
            <person name="Beeman R.W."/>
            <person name="Muthukrishnan S."/>
            <person name="Kramer K.J."/>
            <person name="Arakane Y."/>
            <person name="Beeman R.W."/>
            <person name="Zhu Q."/>
            <person name="Hogenkamp D."/>
            <person name="Dixit R."/>
            <person name="Oppert B."/>
            <person name="Jiang H."/>
            <person name="Zou Z."/>
            <person name="Marshall J."/>
            <person name="Elpidina E."/>
            <person name="Vinokurov K."/>
            <person name="Oppert C."/>
            <person name="Zou Z."/>
            <person name="Evans J."/>
            <person name="Lu Z."/>
            <person name="Zhao P."/>
            <person name="Sumathipala N."/>
            <person name="Altincicek B."/>
            <person name="Vilcinskas A."/>
            <person name="Williams M."/>
            <person name="Hultmark D."/>
            <person name="Hetru C."/>
            <person name="Jiang H."/>
            <person name="Grimmelikhuijzen C.J."/>
            <person name="Hauser F."/>
            <person name="Cazzamali G."/>
            <person name="Williamson M."/>
            <person name="Park Y."/>
            <person name="Li B."/>
            <person name="Tanaka Y."/>
            <person name="Predel R."/>
            <person name="Neupert S."/>
            <person name="Schachtner J."/>
            <person name="Verleyen P."/>
            <person name="Raible F."/>
            <person name="Bork P."/>
            <person name="Friedrich M."/>
            <person name="Walden K.K."/>
            <person name="Robertson H.M."/>
            <person name="Angeli S."/>
            <person name="Foret S."/>
            <person name="Bucher G."/>
            <person name="Schuetz S."/>
            <person name="Maleszka R."/>
            <person name="Wimmer E.A."/>
            <person name="Beeman R.W."/>
            <person name="Lorenzen M."/>
            <person name="Tomoyasu Y."/>
            <person name="Miller S.C."/>
            <person name="Grossmann D."/>
            <person name="Bucher G."/>
        </authorList>
    </citation>
    <scope>NUCLEOTIDE SEQUENCE [LARGE SCALE GENOMIC DNA]</scope>
    <source>
        <strain evidence="7 8">Georgia GA2</strain>
    </source>
</reference>
<sequence>MFSSLNDEERQSFLAQNNDSFIPGYTGHCPTLKFHYGRCYGTKTKEILKDIRTKRIFQGVQKENYRSQDYKTPILDPIVKTKGQFKDYADDFKRRAPRYITGYTGFIPTLNFRYGKSYSRTADDCAYEYETNKHRRIQLAEQEIDKMFRAQSAPRLNPIRNKDEVKRAMNEYVEKHKFQDHKISPDYPPIAGYTGHIPRVKGNEESLSQRYNTVVKRGLTLLQKERERIQSLKKAQNQVVGVLQDFENLHKRVETS</sequence>
<evidence type="ECO:0000256" key="3">
    <source>
        <dbReference type="ARBA" id="ARBA00023212"/>
    </source>
</evidence>
<feature type="domain" description="Ciliary microtubule inner protein 2A-C-like" evidence="6">
    <location>
        <begin position="20"/>
        <end position="62"/>
    </location>
</feature>
<dbReference type="KEGG" id="tca:655508"/>
<evidence type="ECO:0000259" key="6">
    <source>
        <dbReference type="Pfam" id="PF10629"/>
    </source>
</evidence>
<name>A0A139WLN5_TRICA</name>